<reference evidence="1 2" key="1">
    <citation type="submission" date="2019-06" db="EMBL/GenBank/DDBJ databases">
        <title>WGS assembly of Gossypium darwinii.</title>
        <authorList>
            <person name="Chen Z.J."/>
            <person name="Sreedasyam A."/>
            <person name="Ando A."/>
            <person name="Song Q."/>
            <person name="De L."/>
            <person name="Hulse-Kemp A."/>
            <person name="Ding M."/>
            <person name="Ye W."/>
            <person name="Kirkbride R."/>
            <person name="Jenkins J."/>
            <person name="Plott C."/>
            <person name="Lovell J."/>
            <person name="Lin Y.-M."/>
            <person name="Vaughn R."/>
            <person name="Liu B."/>
            <person name="Li W."/>
            <person name="Simpson S."/>
            <person name="Scheffler B."/>
            <person name="Saski C."/>
            <person name="Grover C."/>
            <person name="Hu G."/>
            <person name="Conover J."/>
            <person name="Carlson J."/>
            <person name="Shu S."/>
            <person name="Boston L."/>
            <person name="Williams M."/>
            <person name="Peterson D."/>
            <person name="Mcgee K."/>
            <person name="Jones D."/>
            <person name="Wendel J."/>
            <person name="Stelly D."/>
            <person name="Grimwood J."/>
            <person name="Schmutz J."/>
        </authorList>
    </citation>
    <scope>NUCLEOTIDE SEQUENCE [LARGE SCALE GENOMIC DNA]</scope>
    <source>
        <strain evidence="1">1808015.09</strain>
    </source>
</reference>
<accession>A0A5D2F7X5</accession>
<dbReference type="EMBL" id="CM017696">
    <property type="protein sequence ID" value="TYH02165.1"/>
    <property type="molecule type" value="Genomic_DNA"/>
</dbReference>
<evidence type="ECO:0000313" key="1">
    <source>
        <dbReference type="EMBL" id="TYH02165.1"/>
    </source>
</evidence>
<name>A0A5D2F7X5_GOSDA</name>
<dbReference type="AlphaFoldDB" id="A0A5D2F7X5"/>
<organism evidence="1 2">
    <name type="scientific">Gossypium darwinii</name>
    <name type="common">Darwin's cotton</name>
    <name type="synonym">Gossypium barbadense var. darwinii</name>
    <dbReference type="NCBI Taxonomy" id="34276"/>
    <lineage>
        <taxon>Eukaryota</taxon>
        <taxon>Viridiplantae</taxon>
        <taxon>Streptophyta</taxon>
        <taxon>Embryophyta</taxon>
        <taxon>Tracheophyta</taxon>
        <taxon>Spermatophyta</taxon>
        <taxon>Magnoliopsida</taxon>
        <taxon>eudicotyledons</taxon>
        <taxon>Gunneridae</taxon>
        <taxon>Pentapetalae</taxon>
        <taxon>rosids</taxon>
        <taxon>malvids</taxon>
        <taxon>Malvales</taxon>
        <taxon>Malvaceae</taxon>
        <taxon>Malvoideae</taxon>
        <taxon>Gossypium</taxon>
    </lineage>
</organism>
<sequence length="60" mass="6750">MLAIATFEAEYIAANSLACQEAELPRILAYFNLKQISAVIFCDNRSTIGKNPIFMIISFY</sequence>
<keyword evidence="2" id="KW-1185">Reference proteome</keyword>
<evidence type="ECO:0000313" key="2">
    <source>
        <dbReference type="Proteomes" id="UP000323506"/>
    </source>
</evidence>
<gene>
    <name evidence="1" type="ORF">ES288_A09G117200v1</name>
</gene>
<dbReference type="Proteomes" id="UP000323506">
    <property type="component" value="Chromosome A09"/>
</dbReference>
<proteinExistence type="predicted"/>
<protein>
    <submittedName>
        <fullName evidence="1">Uncharacterized protein</fullName>
    </submittedName>
</protein>